<organism evidence="3 4">
    <name type="scientific">Thalictrum thalictroides</name>
    <name type="common">Rue-anemone</name>
    <name type="synonym">Anemone thalictroides</name>
    <dbReference type="NCBI Taxonomy" id="46969"/>
    <lineage>
        <taxon>Eukaryota</taxon>
        <taxon>Viridiplantae</taxon>
        <taxon>Streptophyta</taxon>
        <taxon>Embryophyta</taxon>
        <taxon>Tracheophyta</taxon>
        <taxon>Spermatophyta</taxon>
        <taxon>Magnoliopsida</taxon>
        <taxon>Ranunculales</taxon>
        <taxon>Ranunculaceae</taxon>
        <taxon>Thalictroideae</taxon>
        <taxon>Thalictrum</taxon>
    </lineage>
</organism>
<dbReference type="Pfam" id="PF03469">
    <property type="entry name" value="XH"/>
    <property type="match status" value="1"/>
</dbReference>
<comment type="caution">
    <text evidence="3">The sequence shown here is derived from an EMBL/GenBank/DDBJ whole genome shotgun (WGS) entry which is preliminary data.</text>
</comment>
<dbReference type="PANTHER" id="PTHR21596:SF82">
    <property type="entry name" value="FACTOR OF DNA METHYLATION 5-LIKE"/>
    <property type="match status" value="1"/>
</dbReference>
<feature type="coiled-coil region" evidence="1">
    <location>
        <begin position="77"/>
        <end position="143"/>
    </location>
</feature>
<evidence type="ECO:0000313" key="4">
    <source>
        <dbReference type="Proteomes" id="UP000554482"/>
    </source>
</evidence>
<proteinExistence type="predicted"/>
<evidence type="ECO:0000259" key="2">
    <source>
        <dbReference type="Pfam" id="PF03469"/>
    </source>
</evidence>
<accession>A0A7J6X4Y9</accession>
<dbReference type="PANTHER" id="PTHR21596">
    <property type="entry name" value="RIBONUCLEASE P SUBUNIT P38"/>
    <property type="match status" value="1"/>
</dbReference>
<keyword evidence="4" id="KW-1185">Reference proteome</keyword>
<dbReference type="Proteomes" id="UP000554482">
    <property type="component" value="Unassembled WGS sequence"/>
</dbReference>
<dbReference type="GO" id="GO:0080188">
    <property type="term" value="P:gene silencing by siRNA-directed DNA methylation"/>
    <property type="evidence" value="ECO:0007669"/>
    <property type="project" value="InterPro"/>
</dbReference>
<evidence type="ECO:0000313" key="3">
    <source>
        <dbReference type="EMBL" id="KAF5203422.1"/>
    </source>
</evidence>
<reference evidence="3 4" key="1">
    <citation type="submission" date="2020-06" db="EMBL/GenBank/DDBJ databases">
        <title>Transcriptomic and genomic resources for Thalictrum thalictroides and T. hernandezii: Facilitating candidate gene discovery in an emerging model plant lineage.</title>
        <authorList>
            <person name="Arias T."/>
            <person name="Riano-Pachon D.M."/>
            <person name="Di Stilio V.S."/>
        </authorList>
    </citation>
    <scope>NUCLEOTIDE SEQUENCE [LARGE SCALE GENOMIC DNA]</scope>
    <source>
        <strain evidence="4">cv. WT478/WT964</strain>
        <tissue evidence="3">Leaves</tissue>
    </source>
</reference>
<dbReference type="InterPro" id="IPR005379">
    <property type="entry name" value="FDM1-5/IDN2_XH"/>
</dbReference>
<dbReference type="EMBL" id="JABWDY010006790">
    <property type="protein sequence ID" value="KAF5203422.1"/>
    <property type="molecule type" value="Genomic_DNA"/>
</dbReference>
<gene>
    <name evidence="3" type="ORF">FRX31_006992</name>
</gene>
<dbReference type="AlphaFoldDB" id="A0A7J6X4Y9"/>
<feature type="domain" description="Factor of DNA methylation 1-5/IDN2" evidence="2">
    <location>
        <begin position="245"/>
        <end position="373"/>
    </location>
</feature>
<dbReference type="OrthoDB" id="1892195at2759"/>
<name>A0A7J6X4Y9_THATH</name>
<dbReference type="InterPro" id="IPR045177">
    <property type="entry name" value="FDM1-5/IDN2"/>
</dbReference>
<keyword evidence="1" id="KW-0175">Coiled coil</keyword>
<evidence type="ECO:0000256" key="1">
    <source>
        <dbReference type="SAM" id="Coils"/>
    </source>
</evidence>
<sequence>MSYITAEQRQRILACQVESKNEILREINEKYSKTIVILSNENDKLHGNIQETKKTERIFRERYFSCIQENTELKAEKANLKRYLAEDRLKQKKLEDENEKMKEELCEAQKKILLHDNVNNSYISKLETKLKILSKELEVKSVEMSDMASFNENLLLKEQTSTVELAEARKELFGLKENLCEMQRKLDMLSKLLEEKSDEILDTESLNQTLTVKEHMHNHELQEARNELILGLGDLFSNRSTIGIRRMGELDQKPFRDVCMEKFSTEDWRMKSAELCSFWQENIKNSHWHPFITTQKDGKFYEAINDDDDKLKQLKDSMGEQVYKAVCVALKEMNEYNSSGRYPVPELWNFKEDRKASLKEVIQYSLKRLRDLKSLTRTRKRRG</sequence>
<protein>
    <submittedName>
        <fullName evidence="3">Factor of dna methylation</fullName>
    </submittedName>
</protein>